<evidence type="ECO:0000313" key="8">
    <source>
        <dbReference type="EMBL" id="KAJ3261683.1"/>
    </source>
</evidence>
<keyword evidence="1 4" id="KW-0963">Cytoplasm</keyword>
<dbReference type="HAMAP" id="MF_03002">
    <property type="entry name" value="eIF3c"/>
    <property type="match status" value="1"/>
</dbReference>
<dbReference type="GO" id="GO:0001732">
    <property type="term" value="P:formation of cytoplasmic translation initiation complex"/>
    <property type="evidence" value="ECO:0007669"/>
    <property type="project" value="UniProtKB-UniRule"/>
</dbReference>
<dbReference type="SUPFAM" id="SSF46785">
    <property type="entry name" value="Winged helix' DNA-binding domain"/>
    <property type="match status" value="1"/>
</dbReference>
<evidence type="ECO:0000256" key="4">
    <source>
        <dbReference type="HAMAP-Rule" id="MF_03002"/>
    </source>
</evidence>
<accession>A0AAD5UNW9</accession>
<feature type="region of interest" description="Disordered" evidence="6">
    <location>
        <begin position="1"/>
        <end position="71"/>
    </location>
</feature>
<feature type="compositionally biased region" description="Acidic residues" evidence="6">
    <location>
        <begin position="28"/>
        <end position="42"/>
    </location>
</feature>
<comment type="subcellular location">
    <subcellularLocation>
        <location evidence="4">Cytoplasm</location>
    </subcellularLocation>
</comment>
<evidence type="ECO:0000256" key="2">
    <source>
        <dbReference type="ARBA" id="ARBA00022540"/>
    </source>
</evidence>
<dbReference type="PANTHER" id="PTHR13937">
    <property type="entry name" value="EUKARYOTIC TRANSLATION INITATION FACTOR 3, SUBUNIT 8 EIF3S8 -RELATED"/>
    <property type="match status" value="1"/>
</dbReference>
<dbReference type="GO" id="GO:0005852">
    <property type="term" value="C:eukaryotic translation initiation factor 3 complex"/>
    <property type="evidence" value="ECO:0007669"/>
    <property type="project" value="UniProtKB-UniRule"/>
</dbReference>
<dbReference type="Pfam" id="PF01399">
    <property type="entry name" value="PCI"/>
    <property type="match status" value="1"/>
</dbReference>
<dbReference type="InterPro" id="IPR008905">
    <property type="entry name" value="EIF3C_N_dom"/>
</dbReference>
<dbReference type="Proteomes" id="UP001210925">
    <property type="component" value="Unassembled WGS sequence"/>
</dbReference>
<organism evidence="8 9">
    <name type="scientific">Boothiomyces macroporosus</name>
    <dbReference type="NCBI Taxonomy" id="261099"/>
    <lineage>
        <taxon>Eukaryota</taxon>
        <taxon>Fungi</taxon>
        <taxon>Fungi incertae sedis</taxon>
        <taxon>Chytridiomycota</taxon>
        <taxon>Chytridiomycota incertae sedis</taxon>
        <taxon>Chytridiomycetes</taxon>
        <taxon>Rhizophydiales</taxon>
        <taxon>Terramycetaceae</taxon>
        <taxon>Boothiomyces</taxon>
    </lineage>
</organism>
<protein>
    <recommendedName>
        <fullName evidence="4">Eukaryotic translation initiation factor 3 subunit C</fullName>
        <shortName evidence="4">eIF3c</shortName>
    </recommendedName>
    <alternativeName>
        <fullName evidence="4">Eukaryotic translation initiation factor 3 93 kDa subunit homolog</fullName>
        <shortName evidence="4">eIF3 p93</shortName>
    </alternativeName>
    <alternativeName>
        <fullName evidence="4">Translation initiation factor eIF3, p93 subunit homolog</fullName>
    </alternativeName>
</protein>
<comment type="caution">
    <text evidence="8">The sequence shown here is derived from an EMBL/GenBank/DDBJ whole genome shotgun (WGS) entry which is preliminary data.</text>
</comment>
<evidence type="ECO:0000256" key="5">
    <source>
        <dbReference type="SAM" id="Coils"/>
    </source>
</evidence>
<dbReference type="InterPro" id="IPR000717">
    <property type="entry name" value="PCI_dom"/>
</dbReference>
<dbReference type="SMART" id="SM00088">
    <property type="entry name" value="PINT"/>
    <property type="match status" value="1"/>
</dbReference>
<evidence type="ECO:0000256" key="1">
    <source>
        <dbReference type="ARBA" id="ARBA00022490"/>
    </source>
</evidence>
<evidence type="ECO:0000313" key="9">
    <source>
        <dbReference type="Proteomes" id="UP001210925"/>
    </source>
</evidence>
<dbReference type="GO" id="GO:0031369">
    <property type="term" value="F:translation initiation factor binding"/>
    <property type="evidence" value="ECO:0007669"/>
    <property type="project" value="InterPro"/>
</dbReference>
<dbReference type="InterPro" id="IPR036390">
    <property type="entry name" value="WH_DNA-bd_sf"/>
</dbReference>
<dbReference type="GO" id="GO:0016282">
    <property type="term" value="C:eukaryotic 43S preinitiation complex"/>
    <property type="evidence" value="ECO:0007669"/>
    <property type="project" value="UniProtKB-UniRule"/>
</dbReference>
<feature type="coiled-coil region" evidence="5">
    <location>
        <begin position="156"/>
        <end position="207"/>
    </location>
</feature>
<dbReference type="GO" id="GO:0003723">
    <property type="term" value="F:RNA binding"/>
    <property type="evidence" value="ECO:0007669"/>
    <property type="project" value="InterPro"/>
</dbReference>
<reference evidence="8" key="1">
    <citation type="submission" date="2020-05" db="EMBL/GenBank/DDBJ databases">
        <title>Phylogenomic resolution of chytrid fungi.</title>
        <authorList>
            <person name="Stajich J.E."/>
            <person name="Amses K."/>
            <person name="Simmons R."/>
            <person name="Seto K."/>
            <person name="Myers J."/>
            <person name="Bonds A."/>
            <person name="Quandt C.A."/>
            <person name="Barry K."/>
            <person name="Liu P."/>
            <person name="Grigoriev I."/>
            <person name="Longcore J.E."/>
            <person name="James T.Y."/>
        </authorList>
    </citation>
    <scope>NUCLEOTIDE SEQUENCE</scope>
    <source>
        <strain evidence="8">PLAUS21</strain>
    </source>
</reference>
<dbReference type="Pfam" id="PF05470">
    <property type="entry name" value="eIF-3c_N"/>
    <property type="match status" value="1"/>
</dbReference>
<dbReference type="GO" id="GO:0003743">
    <property type="term" value="F:translation initiation factor activity"/>
    <property type="evidence" value="ECO:0007669"/>
    <property type="project" value="UniProtKB-UniRule"/>
</dbReference>
<evidence type="ECO:0000256" key="3">
    <source>
        <dbReference type="ARBA" id="ARBA00022917"/>
    </source>
</evidence>
<comment type="function">
    <text evidence="4">Component of the eukaryotic translation initiation factor 3 (eIF-3) complex, which is involved in protein synthesis of a specialized repertoire of mRNAs and, together with other initiation factors, stimulates binding of mRNA and methionyl-tRNAi to the 40S ribosome. The eIF-3 complex specifically targets and initiates translation of a subset of mRNAs involved in cell proliferation.</text>
</comment>
<keyword evidence="5" id="KW-0175">Coiled coil</keyword>
<keyword evidence="2 4" id="KW-0396">Initiation factor</keyword>
<dbReference type="EMBL" id="JADGKB010000004">
    <property type="protein sequence ID" value="KAJ3261683.1"/>
    <property type="molecule type" value="Genomic_DNA"/>
</dbReference>
<name>A0AAD5UNW9_9FUNG</name>
<dbReference type="PROSITE" id="PS50250">
    <property type="entry name" value="PCI"/>
    <property type="match status" value="1"/>
</dbReference>
<comment type="subunit">
    <text evidence="4">Component of the eukaryotic translation initiation factor 3 (eIF-3) complex.</text>
</comment>
<dbReference type="AlphaFoldDB" id="A0AAD5UNW9"/>
<feature type="compositionally biased region" description="Basic and acidic residues" evidence="6">
    <location>
        <begin position="62"/>
        <end position="71"/>
    </location>
</feature>
<proteinExistence type="inferred from homology"/>
<sequence>MSRFFAASDSESSDDEFDKSSDAFTDQSDSEMSDEPEVEDDQPSGISKWLKKTEDESDSDSEGPKQIKSAKEKRFDELRDITQTLLNALEFDDFVTVNNEYDKLQKSLVKADAIIKREGIPRFYIRTINTIDDVLKNYEKDPSMNASSTKALNAMKQKLKKELKLREVELERFRENPVDEAASEFEAQELAQEREEERAAMESAKKTKKVEFEEDGFTAVSKGKAIPTTADVNLFEVLNQVLDARGKKNTDKLAQIETLVRLKKSAKTQYQRVIVLNLLIPTRFDYVPPVTGCMSTDMWQSALEEIKALYDLLDKNPNIKIGPFDDNEETEQAKDKLATKGEAVKVRGNIASFVDRLDDEFLKSLQNIDPHTTEYIDRLRDETPLYCLLVRALKYAESTNESQDILDLMLMRRVEHLYYKPDSIIEAFEAAVQTEYSFGTENLKIDQLVAHYCTLLYKTNIDRIRVRALLCHVYHVALHDDYHKARDMILMSRLQETITQSDIPTQTLYNRSLVQIGLCAFRKGLYKEAHTVLQEICSVGKTKELLAQGVSSQKFVEKTPEQEKLDKSRQLPFHMHVNLELLECVYLVSAMLLEIPNMALNSHDSRRKMISKSFRRMLEYNERQVFIGPPENNRDHIMAAAKSMASGNWQAARDFVLAVKVWDLLPNSESIKKSLTDAIQVESLKTYIFTYAPFYESLDIATLSSMFRLDEQKTTSVVSKLIVNEQLQAHIDPKSKSIHLSRSAPGICSTRLEYLSSHFAEKISILVDANEKVLESKTGTDEKFKKPNRKQEVRFRG</sequence>
<keyword evidence="9" id="KW-1185">Reference proteome</keyword>
<feature type="domain" description="PCI" evidence="7">
    <location>
        <begin position="573"/>
        <end position="745"/>
    </location>
</feature>
<gene>
    <name evidence="4 8" type="primary">NIP1</name>
    <name evidence="8" type="ORF">HK103_004634</name>
</gene>
<dbReference type="InterPro" id="IPR027516">
    <property type="entry name" value="EIF3C"/>
</dbReference>
<comment type="similarity">
    <text evidence="4">Belongs to the eIF-3 subunit C family.</text>
</comment>
<evidence type="ECO:0000256" key="6">
    <source>
        <dbReference type="SAM" id="MobiDB-lite"/>
    </source>
</evidence>
<feature type="compositionally biased region" description="Low complexity" evidence="6">
    <location>
        <begin position="1"/>
        <end position="10"/>
    </location>
</feature>
<evidence type="ECO:0000259" key="7">
    <source>
        <dbReference type="PROSITE" id="PS50250"/>
    </source>
</evidence>
<keyword evidence="3 4" id="KW-0648">Protein biosynthesis</keyword>
<dbReference type="GO" id="GO:0033290">
    <property type="term" value="C:eukaryotic 48S preinitiation complex"/>
    <property type="evidence" value="ECO:0007669"/>
    <property type="project" value="UniProtKB-UniRule"/>
</dbReference>
<dbReference type="PANTHER" id="PTHR13937:SF0">
    <property type="entry name" value="EUKARYOTIC TRANSLATION INITIATION FACTOR 3 SUBUNIT C-RELATED"/>
    <property type="match status" value="1"/>
</dbReference>